<keyword evidence="2" id="KW-0732">Signal</keyword>
<reference evidence="3 4" key="1">
    <citation type="submission" date="2024-02" db="EMBL/GenBank/DDBJ databases">
        <authorList>
            <person name="Chen Y."/>
            <person name="Shah S."/>
            <person name="Dougan E. K."/>
            <person name="Thang M."/>
            <person name="Chan C."/>
        </authorList>
    </citation>
    <scope>NUCLEOTIDE SEQUENCE [LARGE SCALE GENOMIC DNA]</scope>
</reference>
<name>A0ABP0K8D8_9DINO</name>
<gene>
    <name evidence="3" type="ORF">CCMP2556_LOCUS15094</name>
</gene>
<evidence type="ECO:0000313" key="3">
    <source>
        <dbReference type="EMBL" id="CAK9023069.1"/>
    </source>
</evidence>
<proteinExistence type="predicted"/>
<accession>A0ABP0K8D8</accession>
<feature type="non-terminal residue" evidence="3">
    <location>
        <position position="242"/>
    </location>
</feature>
<protein>
    <submittedName>
        <fullName evidence="3">Uncharacterized protein</fullName>
    </submittedName>
</protein>
<feature type="chain" id="PRO_5047318056" evidence="2">
    <location>
        <begin position="21"/>
        <end position="242"/>
    </location>
</feature>
<dbReference type="EMBL" id="CAXAMN010007831">
    <property type="protein sequence ID" value="CAK9023069.1"/>
    <property type="molecule type" value="Genomic_DNA"/>
</dbReference>
<feature type="signal peptide" evidence="2">
    <location>
        <begin position="1"/>
        <end position="20"/>
    </location>
</feature>
<sequence length="242" mass="27905">HANVRLLLHCLLIWRDFAKAEKAEKQADMQRLLLHCLIAWRDFAKAEKAEKRLGNTLPVICQRLFCQAFVLSRVVKGEKLTEAPPQPPLETEVEETPPEDSPLTTAVAETSSTWPETVEKVEEIKGKKREETEVSSKEEEHLLSLRNLLPYWQAWRDFAQAEKTARHAALQTLLRDSFCGWHDLAATEKAARHANVRLLLHSLDTWRDFAKGEKAEKYANVRLLLHCLHAWRDFAKAEKAER</sequence>
<evidence type="ECO:0000256" key="2">
    <source>
        <dbReference type="SAM" id="SignalP"/>
    </source>
</evidence>
<feature type="compositionally biased region" description="Polar residues" evidence="1">
    <location>
        <begin position="103"/>
        <end position="112"/>
    </location>
</feature>
<feature type="non-terminal residue" evidence="3">
    <location>
        <position position="1"/>
    </location>
</feature>
<organism evidence="3 4">
    <name type="scientific">Durusdinium trenchii</name>
    <dbReference type="NCBI Taxonomy" id="1381693"/>
    <lineage>
        <taxon>Eukaryota</taxon>
        <taxon>Sar</taxon>
        <taxon>Alveolata</taxon>
        <taxon>Dinophyceae</taxon>
        <taxon>Suessiales</taxon>
        <taxon>Symbiodiniaceae</taxon>
        <taxon>Durusdinium</taxon>
    </lineage>
</organism>
<comment type="caution">
    <text evidence="3">The sequence shown here is derived from an EMBL/GenBank/DDBJ whole genome shotgun (WGS) entry which is preliminary data.</text>
</comment>
<feature type="region of interest" description="Disordered" evidence="1">
    <location>
        <begin position="81"/>
        <end position="112"/>
    </location>
</feature>
<dbReference type="Proteomes" id="UP001642484">
    <property type="component" value="Unassembled WGS sequence"/>
</dbReference>
<evidence type="ECO:0000313" key="4">
    <source>
        <dbReference type="Proteomes" id="UP001642484"/>
    </source>
</evidence>
<evidence type="ECO:0000256" key="1">
    <source>
        <dbReference type="SAM" id="MobiDB-lite"/>
    </source>
</evidence>
<keyword evidence="4" id="KW-1185">Reference proteome</keyword>